<proteinExistence type="predicted"/>
<keyword evidence="2" id="KW-1185">Reference proteome</keyword>
<reference evidence="1 2" key="1">
    <citation type="submission" date="2024-10" db="EMBL/GenBank/DDBJ databases">
        <title>The Natural Products Discovery Center: Release of the First 8490 Sequenced Strains for Exploring Actinobacteria Biosynthetic Diversity.</title>
        <authorList>
            <person name="Kalkreuter E."/>
            <person name="Kautsar S.A."/>
            <person name="Yang D."/>
            <person name="Bader C.D."/>
            <person name="Teijaro C.N."/>
            <person name="Fluegel L."/>
            <person name="Davis C.M."/>
            <person name="Simpson J.R."/>
            <person name="Lauterbach L."/>
            <person name="Steele A.D."/>
            <person name="Gui C."/>
            <person name="Meng S."/>
            <person name="Li G."/>
            <person name="Viehrig K."/>
            <person name="Ye F."/>
            <person name="Su P."/>
            <person name="Kiefer A.F."/>
            <person name="Nichols A."/>
            <person name="Cepeda A.J."/>
            <person name="Yan W."/>
            <person name="Fan B."/>
            <person name="Jiang Y."/>
            <person name="Adhikari A."/>
            <person name="Zheng C.-J."/>
            <person name="Schuster L."/>
            <person name="Cowan T.M."/>
            <person name="Smanski M.J."/>
            <person name="Chevrette M.G."/>
            <person name="De Carvalho L.P.S."/>
            <person name="Shen B."/>
        </authorList>
    </citation>
    <scope>NUCLEOTIDE SEQUENCE [LARGE SCALE GENOMIC DNA]</scope>
    <source>
        <strain evidence="1 2">NPDC004550</strain>
    </source>
</reference>
<accession>A0ABW6NEC6</accession>
<gene>
    <name evidence="1" type="ORF">ACFYTH_08265</name>
</gene>
<organism evidence="1 2">
    <name type="scientific">Nocardia africana</name>
    <dbReference type="NCBI Taxonomy" id="134964"/>
    <lineage>
        <taxon>Bacteria</taxon>
        <taxon>Bacillati</taxon>
        <taxon>Actinomycetota</taxon>
        <taxon>Actinomycetes</taxon>
        <taxon>Mycobacteriales</taxon>
        <taxon>Nocardiaceae</taxon>
        <taxon>Nocardia</taxon>
    </lineage>
</organism>
<evidence type="ECO:0000313" key="2">
    <source>
        <dbReference type="Proteomes" id="UP001601521"/>
    </source>
</evidence>
<dbReference type="EMBL" id="JBIALX010000003">
    <property type="protein sequence ID" value="MFF0453349.1"/>
    <property type="molecule type" value="Genomic_DNA"/>
</dbReference>
<evidence type="ECO:0000313" key="1">
    <source>
        <dbReference type="EMBL" id="MFF0453349.1"/>
    </source>
</evidence>
<comment type="caution">
    <text evidence="1">The sequence shown here is derived from an EMBL/GenBank/DDBJ whole genome shotgun (WGS) entry which is preliminary data.</text>
</comment>
<dbReference type="Proteomes" id="UP001601521">
    <property type="component" value="Unassembled WGS sequence"/>
</dbReference>
<name>A0ABW6NEC6_9NOCA</name>
<dbReference type="RefSeq" id="WP_387250194.1">
    <property type="nucleotide sequence ID" value="NZ_JBIALX010000003.1"/>
</dbReference>
<protein>
    <submittedName>
        <fullName evidence="1">Uncharacterized protein</fullName>
    </submittedName>
</protein>
<sequence>MASGSYRHPKCYANVNGGCSTTISGEHYISHGLIKLYTFNDSKARILHDNGFGITHPVQPSRFVANVLCREHNTQFHSYDDEAVKFASFLQRTALSFFEEKTWGNSETVAISGDNLERWALKLLLTHAAVNAYTGDGGRITGRIPDYAVKVLLGEADWPRSGGLCVAGKKAHEHLIANPFSYEALVTGWWGAYPLFNKDQPPALVGGIVELAGIGLGICLDDRIRTMPQILIPDNPMRHSIRRPSSLVWRIGEVEKRIQFTWADKEEHVDVTYIANVR</sequence>